<dbReference type="PANTHER" id="PTHR42852">
    <property type="entry name" value="THIOL:DISULFIDE INTERCHANGE PROTEIN DSBE"/>
    <property type="match status" value="1"/>
</dbReference>
<evidence type="ECO:0000313" key="2">
    <source>
        <dbReference type="EMBL" id="QTR50069.1"/>
    </source>
</evidence>
<dbReference type="PROSITE" id="PS51352">
    <property type="entry name" value="THIOREDOXIN_2"/>
    <property type="match status" value="1"/>
</dbReference>
<dbReference type="EMBL" id="CP072800">
    <property type="protein sequence ID" value="QTR50069.1"/>
    <property type="molecule type" value="Genomic_DNA"/>
</dbReference>
<dbReference type="SUPFAM" id="SSF52833">
    <property type="entry name" value="Thioredoxin-like"/>
    <property type="match status" value="1"/>
</dbReference>
<feature type="domain" description="Thioredoxin" evidence="1">
    <location>
        <begin position="25"/>
        <end position="166"/>
    </location>
</feature>
<dbReference type="InterPro" id="IPR013740">
    <property type="entry name" value="Redoxin"/>
</dbReference>
<dbReference type="CDD" id="cd02966">
    <property type="entry name" value="TlpA_like_family"/>
    <property type="match status" value="1"/>
</dbReference>
<evidence type="ECO:0000313" key="3">
    <source>
        <dbReference type="Proteomes" id="UP000672027"/>
    </source>
</evidence>
<organism evidence="2 3">
    <name type="scientific">Candidatus Thiothrix anitrata</name>
    <dbReference type="NCBI Taxonomy" id="2823902"/>
    <lineage>
        <taxon>Bacteria</taxon>
        <taxon>Pseudomonadati</taxon>
        <taxon>Pseudomonadota</taxon>
        <taxon>Gammaproteobacteria</taxon>
        <taxon>Thiotrichales</taxon>
        <taxon>Thiotrichaceae</taxon>
        <taxon>Thiothrix</taxon>
    </lineage>
</organism>
<evidence type="ECO:0000259" key="1">
    <source>
        <dbReference type="PROSITE" id="PS51352"/>
    </source>
</evidence>
<gene>
    <name evidence="2" type="ORF">J8380_00320</name>
</gene>
<dbReference type="PANTHER" id="PTHR42852:SF17">
    <property type="entry name" value="THIOREDOXIN-LIKE PROTEIN HI_1115"/>
    <property type="match status" value="1"/>
</dbReference>
<dbReference type="InterPro" id="IPR050553">
    <property type="entry name" value="Thioredoxin_ResA/DsbE_sf"/>
</dbReference>
<name>A0ABX7X7E9_9GAMM</name>
<sequence length="167" mass="18232">MKLDIKGLAILALVAGVLAFFLLMPNQGLKSIPANLSVATVDGETVSLDSLKGKPYLLTFWATSCSGCVKEIPALQALHQQHHKDGLRVIGVAMSYDEIPAIQAMRAQKGMEYTIAYDQTGALAQQFDVRVTPTSFLIDLNGKIAMHRLGEWDHAELEQKIVELLKG</sequence>
<accession>A0ABX7X7E9</accession>
<reference evidence="2 3" key="1">
    <citation type="submission" date="2021-04" db="EMBL/GenBank/DDBJ databases">
        <title>Genomics, taxonomy and metabolism of representatives of sulfur bacteria of the genus Thiothrix: Thiothrix fructosivorans QT, Thiothrix unzii A1T and three new species, Thiothrix subterranea sp. nov., Thiothrix litoralis sp. nov. and 'Candidatus Thiothrix anitrata' sp. nov.</title>
        <authorList>
            <person name="Ravin N.V."/>
            <person name="Smolyakov D."/>
            <person name="Rudenko T.S."/>
            <person name="Mardanov A.V."/>
            <person name="Beletsky A.V."/>
            <person name="Markov N.D."/>
            <person name="Fomenkov A.I."/>
            <person name="Roberts R.J."/>
            <person name="Karnachuk O.V."/>
            <person name="Novikov A."/>
            <person name="Grabovich M.Y."/>
        </authorList>
    </citation>
    <scope>NUCLEOTIDE SEQUENCE [LARGE SCALE GENOMIC DNA]</scope>
    <source>
        <strain evidence="2 3">A52</strain>
    </source>
</reference>
<dbReference type="InterPro" id="IPR013766">
    <property type="entry name" value="Thioredoxin_domain"/>
</dbReference>
<dbReference type="Pfam" id="PF08534">
    <property type="entry name" value="Redoxin"/>
    <property type="match status" value="1"/>
</dbReference>
<proteinExistence type="predicted"/>
<dbReference type="Proteomes" id="UP000672027">
    <property type="component" value="Chromosome"/>
</dbReference>
<protein>
    <submittedName>
        <fullName evidence="2">TlpA family protein disulfide reductase</fullName>
    </submittedName>
</protein>
<dbReference type="InterPro" id="IPR036249">
    <property type="entry name" value="Thioredoxin-like_sf"/>
</dbReference>
<dbReference type="Gene3D" id="3.40.30.10">
    <property type="entry name" value="Glutaredoxin"/>
    <property type="match status" value="1"/>
</dbReference>
<dbReference type="RefSeq" id="WP_210226928.1">
    <property type="nucleotide sequence ID" value="NZ_CP072800.1"/>
</dbReference>
<keyword evidence="3" id="KW-1185">Reference proteome</keyword>